<dbReference type="EMBL" id="CM001749">
    <property type="protein sequence ID" value="KJB66786.1"/>
    <property type="molecule type" value="Genomic_DNA"/>
</dbReference>
<gene>
    <name evidence="1" type="ORF">B456_010G158400</name>
</gene>
<proteinExistence type="predicted"/>
<sequence length="121" mass="13686">MIAGFQELNAFSLLPFIAETLHFFSPEVLAGVFPVRDEPFLGFPPSGKSFLFSLGPPLNSMSVDIFCFRDKNKLNLLESFFLVLNITDDCSNDRFISVRPLTFLDDSFRVSHNSYDSHTNP</sequence>
<name>A0A0D2UFI5_GOSRA</name>
<protein>
    <submittedName>
        <fullName evidence="1">Uncharacterized protein</fullName>
    </submittedName>
</protein>
<dbReference type="Proteomes" id="UP000032304">
    <property type="component" value="Chromosome 10"/>
</dbReference>
<keyword evidence="2" id="KW-1185">Reference proteome</keyword>
<evidence type="ECO:0000313" key="1">
    <source>
        <dbReference type="EMBL" id="KJB66786.1"/>
    </source>
</evidence>
<accession>A0A0D2UFI5</accession>
<dbReference type="Gramene" id="KJB66786">
    <property type="protein sequence ID" value="KJB66786"/>
    <property type="gene ID" value="B456_010G158400"/>
</dbReference>
<dbReference type="AlphaFoldDB" id="A0A0D2UFI5"/>
<evidence type="ECO:0000313" key="2">
    <source>
        <dbReference type="Proteomes" id="UP000032304"/>
    </source>
</evidence>
<organism evidence="1 2">
    <name type="scientific">Gossypium raimondii</name>
    <name type="common">Peruvian cotton</name>
    <name type="synonym">Gossypium klotzschianum subsp. raimondii</name>
    <dbReference type="NCBI Taxonomy" id="29730"/>
    <lineage>
        <taxon>Eukaryota</taxon>
        <taxon>Viridiplantae</taxon>
        <taxon>Streptophyta</taxon>
        <taxon>Embryophyta</taxon>
        <taxon>Tracheophyta</taxon>
        <taxon>Spermatophyta</taxon>
        <taxon>Magnoliopsida</taxon>
        <taxon>eudicotyledons</taxon>
        <taxon>Gunneridae</taxon>
        <taxon>Pentapetalae</taxon>
        <taxon>rosids</taxon>
        <taxon>malvids</taxon>
        <taxon>Malvales</taxon>
        <taxon>Malvaceae</taxon>
        <taxon>Malvoideae</taxon>
        <taxon>Gossypium</taxon>
    </lineage>
</organism>
<reference evidence="1 2" key="1">
    <citation type="journal article" date="2012" name="Nature">
        <title>Repeated polyploidization of Gossypium genomes and the evolution of spinnable cotton fibres.</title>
        <authorList>
            <person name="Paterson A.H."/>
            <person name="Wendel J.F."/>
            <person name="Gundlach H."/>
            <person name="Guo H."/>
            <person name="Jenkins J."/>
            <person name="Jin D."/>
            <person name="Llewellyn D."/>
            <person name="Showmaker K.C."/>
            <person name="Shu S."/>
            <person name="Udall J."/>
            <person name="Yoo M.J."/>
            <person name="Byers R."/>
            <person name="Chen W."/>
            <person name="Doron-Faigenboim A."/>
            <person name="Duke M.V."/>
            <person name="Gong L."/>
            <person name="Grimwood J."/>
            <person name="Grover C."/>
            <person name="Grupp K."/>
            <person name="Hu G."/>
            <person name="Lee T.H."/>
            <person name="Li J."/>
            <person name="Lin L."/>
            <person name="Liu T."/>
            <person name="Marler B.S."/>
            <person name="Page J.T."/>
            <person name="Roberts A.W."/>
            <person name="Romanel E."/>
            <person name="Sanders W.S."/>
            <person name="Szadkowski E."/>
            <person name="Tan X."/>
            <person name="Tang H."/>
            <person name="Xu C."/>
            <person name="Wang J."/>
            <person name="Wang Z."/>
            <person name="Zhang D."/>
            <person name="Zhang L."/>
            <person name="Ashrafi H."/>
            <person name="Bedon F."/>
            <person name="Bowers J.E."/>
            <person name="Brubaker C.L."/>
            <person name="Chee P.W."/>
            <person name="Das S."/>
            <person name="Gingle A.R."/>
            <person name="Haigler C.H."/>
            <person name="Harker D."/>
            <person name="Hoffmann L.V."/>
            <person name="Hovav R."/>
            <person name="Jones D.C."/>
            <person name="Lemke C."/>
            <person name="Mansoor S."/>
            <person name="ur Rahman M."/>
            <person name="Rainville L.N."/>
            <person name="Rambani A."/>
            <person name="Reddy U.K."/>
            <person name="Rong J.K."/>
            <person name="Saranga Y."/>
            <person name="Scheffler B.E."/>
            <person name="Scheffler J.A."/>
            <person name="Stelly D.M."/>
            <person name="Triplett B.A."/>
            <person name="Van Deynze A."/>
            <person name="Vaslin M.F."/>
            <person name="Waghmare V.N."/>
            <person name="Walford S.A."/>
            <person name="Wright R.J."/>
            <person name="Zaki E.A."/>
            <person name="Zhang T."/>
            <person name="Dennis E.S."/>
            <person name="Mayer K.F."/>
            <person name="Peterson D.G."/>
            <person name="Rokhsar D.S."/>
            <person name="Wang X."/>
            <person name="Schmutz J."/>
        </authorList>
    </citation>
    <scope>NUCLEOTIDE SEQUENCE [LARGE SCALE GENOMIC DNA]</scope>
</reference>